<evidence type="ECO:0000313" key="3">
    <source>
        <dbReference type="Proteomes" id="UP000076023"/>
    </source>
</evidence>
<reference evidence="3" key="1">
    <citation type="journal article" date="2017" name="Genome Announc.">
        <title>Draft Genome Sequence of Terrimicrobium sacchariphilum NM-5T, a Facultative Anaerobic Soil Bacterium of the Class Spartobacteria.</title>
        <authorList>
            <person name="Qiu Y.L."/>
            <person name="Tourlousse D.M."/>
            <person name="Matsuura N."/>
            <person name="Ohashi A."/>
            <person name="Sekiguchi Y."/>
        </authorList>
    </citation>
    <scope>NUCLEOTIDE SEQUENCE [LARGE SCALE GENOMIC DNA]</scope>
    <source>
        <strain evidence="3">NM-5</strain>
    </source>
</reference>
<protein>
    <submittedName>
        <fullName evidence="2">Uncharacterized protein</fullName>
    </submittedName>
</protein>
<evidence type="ECO:0000256" key="1">
    <source>
        <dbReference type="SAM" id="SignalP"/>
    </source>
</evidence>
<dbReference type="InParanoid" id="A0A146GA69"/>
<dbReference type="RefSeq" id="WP_075079254.1">
    <property type="nucleotide sequence ID" value="NZ_BDCO01000002.1"/>
</dbReference>
<accession>A0A146GA69</accession>
<dbReference type="OrthoDB" id="9830996at2"/>
<name>A0A146GA69_TERSA</name>
<dbReference type="Proteomes" id="UP000076023">
    <property type="component" value="Unassembled WGS sequence"/>
</dbReference>
<gene>
    <name evidence="2" type="ORF">TSACC_21945</name>
</gene>
<feature type="chain" id="PRO_5007524644" evidence="1">
    <location>
        <begin position="27"/>
        <end position="158"/>
    </location>
</feature>
<sequence length="158" mass="17281">MAFSQLHLVRIGLALVILVSPLAVNASDEVPPEVQAADSVLARAGLPAIPGNATEVTCYSWSQTSAGVYAVFVLKPEEIAPYAEQFRGFSRAEPIPPSVLPAPLPDAPWFNPAGIAQGYVLWRTQVTISAPELVRLFVDTEAHRLFLYYTWNNRNVAY</sequence>
<comment type="caution">
    <text evidence="2">The sequence shown here is derived from an EMBL/GenBank/DDBJ whole genome shotgun (WGS) entry which is preliminary data.</text>
</comment>
<proteinExistence type="predicted"/>
<keyword evidence="3" id="KW-1185">Reference proteome</keyword>
<organism evidence="2 3">
    <name type="scientific">Terrimicrobium sacchariphilum</name>
    <dbReference type="NCBI Taxonomy" id="690879"/>
    <lineage>
        <taxon>Bacteria</taxon>
        <taxon>Pseudomonadati</taxon>
        <taxon>Verrucomicrobiota</taxon>
        <taxon>Terrimicrobiia</taxon>
        <taxon>Terrimicrobiales</taxon>
        <taxon>Terrimicrobiaceae</taxon>
        <taxon>Terrimicrobium</taxon>
    </lineage>
</organism>
<dbReference type="EMBL" id="BDCO01000002">
    <property type="protein sequence ID" value="GAT33528.1"/>
    <property type="molecule type" value="Genomic_DNA"/>
</dbReference>
<dbReference type="AlphaFoldDB" id="A0A146GA69"/>
<evidence type="ECO:0000313" key="2">
    <source>
        <dbReference type="EMBL" id="GAT33528.1"/>
    </source>
</evidence>
<keyword evidence="1" id="KW-0732">Signal</keyword>
<dbReference type="STRING" id="690879.TSACC_21945"/>
<feature type="signal peptide" evidence="1">
    <location>
        <begin position="1"/>
        <end position="26"/>
    </location>
</feature>